<dbReference type="EC" id="7.6.2.1" evidence="16"/>
<dbReference type="Gene3D" id="1.20.1110.10">
    <property type="entry name" value="Calcium-transporting ATPase, transmembrane domain"/>
    <property type="match status" value="1"/>
</dbReference>
<feature type="transmembrane region" description="Helical" evidence="16">
    <location>
        <begin position="1087"/>
        <end position="1108"/>
    </location>
</feature>
<feature type="binding site" evidence="15">
    <location>
        <position position="884"/>
    </location>
    <ligand>
        <name>Mg(2+)</name>
        <dbReference type="ChEBI" id="CHEBI:18420"/>
    </ligand>
</feature>
<feature type="domain" description="P-type ATPase C-terminal" evidence="20">
    <location>
        <begin position="906"/>
        <end position="1158"/>
    </location>
</feature>
<dbReference type="InterPro" id="IPR044492">
    <property type="entry name" value="P_typ_ATPase_HD_dom"/>
</dbReference>
<feature type="compositionally biased region" description="Basic and acidic residues" evidence="17">
    <location>
        <begin position="755"/>
        <end position="764"/>
    </location>
</feature>
<dbReference type="InterPro" id="IPR059000">
    <property type="entry name" value="ATPase_P-type_domA"/>
</dbReference>
<accession>A0A9Q0LAD9</accession>
<keyword evidence="4 16" id="KW-0812">Transmembrane</keyword>
<keyword evidence="11 16" id="KW-0472">Membrane</keyword>
<dbReference type="InterPro" id="IPR032631">
    <property type="entry name" value="P-type_ATPase_N"/>
</dbReference>
<feature type="transmembrane region" description="Helical" evidence="16">
    <location>
        <begin position="291"/>
        <end position="313"/>
    </location>
</feature>
<feature type="transmembrane region" description="Helical" evidence="16">
    <location>
        <begin position="969"/>
        <end position="990"/>
    </location>
</feature>
<name>A0A9Q0LAD9_ANAIG</name>
<comment type="caution">
    <text evidence="21">The sequence shown here is derived from an EMBL/GenBank/DDBJ whole genome shotgun (WGS) entry which is preliminary data.</text>
</comment>
<dbReference type="InterPro" id="IPR001757">
    <property type="entry name" value="P_typ_ATPase"/>
</dbReference>
<dbReference type="Gene3D" id="2.70.150.10">
    <property type="entry name" value="Calcium-transporting ATPase, cytoplasmic transduction domain A"/>
    <property type="match status" value="1"/>
</dbReference>
<dbReference type="SUPFAM" id="SSF81665">
    <property type="entry name" value="Calcium ATPase, transmembrane domain M"/>
    <property type="match status" value="1"/>
</dbReference>
<keyword evidence="7 14" id="KW-0067">ATP-binding</keyword>
<keyword evidence="6 14" id="KW-0547">Nucleotide-binding</keyword>
<evidence type="ECO:0000256" key="11">
    <source>
        <dbReference type="ARBA" id="ARBA00023136"/>
    </source>
</evidence>
<dbReference type="EMBL" id="JAPDFW010000123">
    <property type="protein sequence ID" value="KAJ5067958.1"/>
    <property type="molecule type" value="Genomic_DNA"/>
</dbReference>
<dbReference type="Pfam" id="PF00122">
    <property type="entry name" value="E1-E2_ATPase"/>
    <property type="match status" value="1"/>
</dbReference>
<feature type="binding site" evidence="15">
    <location>
        <position position="880"/>
    </location>
    <ligand>
        <name>Mg(2+)</name>
        <dbReference type="ChEBI" id="CHEBI:18420"/>
    </ligand>
</feature>
<feature type="binding site" evidence="14">
    <location>
        <position position="583"/>
    </location>
    <ligand>
        <name>ATP</name>
        <dbReference type="ChEBI" id="CHEBI:30616"/>
    </ligand>
</feature>
<dbReference type="InterPro" id="IPR018303">
    <property type="entry name" value="ATPase_P-typ_P_site"/>
</dbReference>
<comment type="subcellular location">
    <subcellularLocation>
        <location evidence="2">Endomembrane system</location>
    </subcellularLocation>
    <subcellularLocation>
        <location evidence="1 16">Membrane</location>
        <topology evidence="1 16">Multi-pass membrane protein</topology>
    </subcellularLocation>
</comment>
<evidence type="ECO:0000256" key="17">
    <source>
        <dbReference type="SAM" id="MobiDB-lite"/>
    </source>
</evidence>
<dbReference type="SFLD" id="SFLDF00027">
    <property type="entry name" value="p-type_atpase"/>
    <property type="match status" value="1"/>
</dbReference>
<feature type="transmembrane region" description="Helical" evidence="16">
    <location>
        <begin position="1120"/>
        <end position="1149"/>
    </location>
</feature>
<dbReference type="SUPFAM" id="SSF81653">
    <property type="entry name" value="Calcium ATPase, transduction domain A"/>
    <property type="match status" value="1"/>
</dbReference>
<evidence type="ECO:0000259" key="19">
    <source>
        <dbReference type="Pfam" id="PF16209"/>
    </source>
</evidence>
<evidence type="ECO:0000256" key="6">
    <source>
        <dbReference type="ARBA" id="ARBA00022741"/>
    </source>
</evidence>
<evidence type="ECO:0000256" key="2">
    <source>
        <dbReference type="ARBA" id="ARBA00004308"/>
    </source>
</evidence>
<feature type="binding site" evidence="14">
    <location>
        <position position="884"/>
    </location>
    <ligand>
        <name>ATP</name>
        <dbReference type="ChEBI" id="CHEBI:30616"/>
    </ligand>
</feature>
<evidence type="ECO:0000259" key="18">
    <source>
        <dbReference type="Pfam" id="PF00122"/>
    </source>
</evidence>
<feature type="domain" description="P-type ATPase A" evidence="18">
    <location>
        <begin position="135"/>
        <end position="190"/>
    </location>
</feature>
<dbReference type="InterPro" id="IPR008250">
    <property type="entry name" value="ATPase_P-typ_transduc_dom_A_sf"/>
</dbReference>
<dbReference type="PRINTS" id="PR00119">
    <property type="entry name" value="CATATPASE"/>
</dbReference>
<evidence type="ECO:0000256" key="8">
    <source>
        <dbReference type="ARBA" id="ARBA00022842"/>
    </source>
</evidence>
<sequence length="1194" mass="138721">MSDLNKNLIQKDKVEENLNEEIEKSITIQICDRNFSKLLKYPHNYISTTRYNWLNFIPKNLFEQFRRFANFYFLLAAILSFLPISPLTPFTSVSPLVFVLAVSAIKAGVEDYQRRKADKKANSALYSIYHPELKQFKKIRSDQIQMGDLIFLEKKQEIPADVIVISTSEDDNLCYIETSNLDGESNYKERYAIQETSDFTSLESFQNLSGKIKCEEPNEHIYLFEGSIQLDSWENPIALDQNQVLLRGSSLQNTKWVYGVVIYAGIWTKISNNLRSASHKFSKFETILNSLVLKIFFIQLSIVILSAFLAVVWQDKKGRKMTYLDQETTRVMLWKTIFLDSFGAYFIIYSYMIPISLYVTVECVRIVQSWFMQWDLEMYNEENGGRMVVKNSDLNEELGQIEIILSDKTGTLTENEMEIYKCSIGEKVYHFTNKDDINQLRELMKNEEQNLLVSQFFHAISLCHTVIPEYNELTKKNDFQGQSQDEVALVKAAKLVGIEMVSRKKTKGITLKKIFLKEKENIGEELSLESENEISIQSDFENQNSNQFQTFQIDSVLEFDSDRKRMSVVVLNPITRQYILYCKGADSSVIPKLSKIGNENIEKGKNSIYQFSKDGLRTLVIAYKNLEESQYLAWKNKFEKAKASLNQRVKKVHKVCDLIENDLIFLGVTGIMDRLQDGVPDTIASLIQAGIAFWVLTGDKRETAVSVAVSCNLIDKKSKIIYIEGQKKPEILSSLKNAYQTLGWKYQELELKPNDIEENEKEKEDENENENEIDEKDFEENDSSESDLNQKNSNYKNFSEIPNQEPDLQSDFSQKNEQSFSIVVTGQTLRTILSSLKQHFLNLAVKSQTVICCRVTPKQKAKVVELVRKKTNRLCLAIGDGANDVSMIQAANVGIGIFGKEGTQAARSSDYSLTRFRHLKRLLLVHGRYSFLRLFELILYSFYKNFQFILSQFWFSFFTGFSGVSLYDGWIMTLFNITFTFLPPFVFGFTEKDVKEQILMDFPQLYNLLIHPKKRRKLNFKIFSWRILNACYQSLVIFFVVYGVFYDNILYSSGKIVGFTNFGLYCAVFSIIIVNIDYALNHKYWNWLTHVSMWGTLAFLIVFLAVYSNMLTTFPEIFGVFYMAIVSPMFYLSFLFIFIACLLPTYFYLFYQRNFHPKDWQIIQEVQRFSPQRYKILKNQIDDEFQEDLDISTN</sequence>
<dbReference type="SFLD" id="SFLDG00002">
    <property type="entry name" value="C1.7:_P-type_atpase_like"/>
    <property type="match status" value="1"/>
</dbReference>
<dbReference type="Gene3D" id="3.40.1110.10">
    <property type="entry name" value="Calcium-transporting ATPase, cytoplasmic domain N"/>
    <property type="match status" value="2"/>
</dbReference>
<dbReference type="Pfam" id="PF16212">
    <property type="entry name" value="PhoLip_ATPase_C"/>
    <property type="match status" value="1"/>
</dbReference>
<dbReference type="Pfam" id="PF13246">
    <property type="entry name" value="Cation_ATPase"/>
    <property type="match status" value="1"/>
</dbReference>
<evidence type="ECO:0000256" key="4">
    <source>
        <dbReference type="ARBA" id="ARBA00022692"/>
    </source>
</evidence>
<dbReference type="Pfam" id="PF16209">
    <property type="entry name" value="PhoLip_ATPase_N"/>
    <property type="match status" value="1"/>
</dbReference>
<dbReference type="NCBIfam" id="TIGR01494">
    <property type="entry name" value="ATPase_P-type"/>
    <property type="match status" value="1"/>
</dbReference>
<protein>
    <recommendedName>
        <fullName evidence="16">Phospholipid-transporting ATPase</fullName>
        <ecNumber evidence="16">7.6.2.1</ecNumber>
    </recommendedName>
</protein>
<evidence type="ECO:0000256" key="10">
    <source>
        <dbReference type="ARBA" id="ARBA00022989"/>
    </source>
</evidence>
<evidence type="ECO:0000256" key="5">
    <source>
        <dbReference type="ARBA" id="ARBA00022723"/>
    </source>
</evidence>
<evidence type="ECO:0000313" key="22">
    <source>
        <dbReference type="Proteomes" id="UP001149090"/>
    </source>
</evidence>
<dbReference type="PANTHER" id="PTHR24092">
    <property type="entry name" value="PROBABLE PHOSPHOLIPID-TRANSPORTING ATPASE"/>
    <property type="match status" value="1"/>
</dbReference>
<keyword evidence="10 16" id="KW-1133">Transmembrane helix</keyword>
<evidence type="ECO:0000256" key="9">
    <source>
        <dbReference type="ARBA" id="ARBA00022967"/>
    </source>
</evidence>
<dbReference type="GO" id="GO:0045332">
    <property type="term" value="P:phospholipid translocation"/>
    <property type="evidence" value="ECO:0007669"/>
    <property type="project" value="TreeGrafter"/>
</dbReference>
<feature type="binding site" evidence="14">
    <location>
        <position position="408"/>
    </location>
    <ligand>
        <name>ATP</name>
        <dbReference type="ChEBI" id="CHEBI:30616"/>
    </ligand>
</feature>
<dbReference type="Gene3D" id="3.40.50.1000">
    <property type="entry name" value="HAD superfamily/HAD-like"/>
    <property type="match status" value="2"/>
</dbReference>
<evidence type="ECO:0000256" key="1">
    <source>
        <dbReference type="ARBA" id="ARBA00004141"/>
    </source>
</evidence>
<comment type="similarity">
    <text evidence="3 16">Belongs to the cation transport ATPase (P-type) (TC 3.A.3) family. Type IV subfamily.</text>
</comment>
<dbReference type="GO" id="GO:0016887">
    <property type="term" value="F:ATP hydrolysis activity"/>
    <property type="evidence" value="ECO:0007669"/>
    <property type="project" value="InterPro"/>
</dbReference>
<dbReference type="InterPro" id="IPR023299">
    <property type="entry name" value="ATPase_P-typ_cyto_dom_N"/>
</dbReference>
<feature type="transmembrane region" description="Helical" evidence="16">
    <location>
        <begin position="68"/>
        <end position="84"/>
    </location>
</feature>
<evidence type="ECO:0000256" key="15">
    <source>
        <dbReference type="PIRSR" id="PIRSR606539-3"/>
    </source>
</evidence>
<evidence type="ECO:0000256" key="12">
    <source>
        <dbReference type="ARBA" id="ARBA00034036"/>
    </source>
</evidence>
<feature type="active site" description="4-aspartylphosphate intermediate" evidence="13">
    <location>
        <position position="407"/>
    </location>
</feature>
<feature type="transmembrane region" description="Helical" evidence="16">
    <location>
        <begin position="1023"/>
        <end position="1042"/>
    </location>
</feature>
<dbReference type="GO" id="GO:0005524">
    <property type="term" value="F:ATP binding"/>
    <property type="evidence" value="ECO:0007669"/>
    <property type="project" value="UniProtKB-UniRule"/>
</dbReference>
<evidence type="ECO:0000256" key="16">
    <source>
        <dbReference type="RuleBase" id="RU362033"/>
    </source>
</evidence>
<dbReference type="SFLD" id="SFLDS00003">
    <property type="entry name" value="Haloacid_Dehalogenase"/>
    <property type="match status" value="1"/>
</dbReference>
<dbReference type="InterPro" id="IPR023214">
    <property type="entry name" value="HAD_sf"/>
</dbReference>
<gene>
    <name evidence="21" type="ORF">M0811_12765</name>
</gene>
<dbReference type="SUPFAM" id="SSF56784">
    <property type="entry name" value="HAD-like"/>
    <property type="match status" value="1"/>
</dbReference>
<feature type="binding site" evidence="14">
    <location>
        <position position="698"/>
    </location>
    <ligand>
        <name>ATP</name>
        <dbReference type="ChEBI" id="CHEBI:30616"/>
    </ligand>
</feature>
<evidence type="ECO:0000313" key="21">
    <source>
        <dbReference type="EMBL" id="KAJ5067958.1"/>
    </source>
</evidence>
<dbReference type="OrthoDB" id="377733at2759"/>
<dbReference type="NCBIfam" id="TIGR01652">
    <property type="entry name" value="ATPase-Plipid"/>
    <property type="match status" value="2"/>
</dbReference>
<evidence type="ECO:0000256" key="3">
    <source>
        <dbReference type="ARBA" id="ARBA00008109"/>
    </source>
</evidence>
<organism evidence="21 22">
    <name type="scientific">Anaeramoeba ignava</name>
    <name type="common">Anaerobic marine amoeba</name>
    <dbReference type="NCBI Taxonomy" id="1746090"/>
    <lineage>
        <taxon>Eukaryota</taxon>
        <taxon>Metamonada</taxon>
        <taxon>Anaeramoebidae</taxon>
        <taxon>Anaeramoeba</taxon>
    </lineage>
</organism>
<keyword evidence="9 16" id="KW-1278">Translocase</keyword>
<keyword evidence="5 15" id="KW-0479">Metal-binding</keyword>
<proteinExistence type="inferred from homology"/>
<evidence type="ECO:0000256" key="13">
    <source>
        <dbReference type="PIRSR" id="PIRSR606539-1"/>
    </source>
</evidence>
<dbReference type="PANTHER" id="PTHR24092:SF218">
    <property type="entry name" value="PHOSPHOLIPID-TRANSPORTING ATPASE"/>
    <property type="match status" value="1"/>
</dbReference>
<feature type="binding site" evidence="14">
    <location>
        <position position="699"/>
    </location>
    <ligand>
        <name>ATP</name>
        <dbReference type="ChEBI" id="CHEBI:30616"/>
    </ligand>
</feature>
<dbReference type="GO" id="GO:0005886">
    <property type="term" value="C:plasma membrane"/>
    <property type="evidence" value="ECO:0007669"/>
    <property type="project" value="TreeGrafter"/>
</dbReference>
<feature type="region of interest" description="Disordered" evidence="17">
    <location>
        <begin position="755"/>
        <end position="812"/>
    </location>
</feature>
<dbReference type="InterPro" id="IPR032630">
    <property type="entry name" value="P_typ_ATPase_c"/>
</dbReference>
<dbReference type="GO" id="GO:0140326">
    <property type="term" value="F:ATPase-coupled intramembrane lipid transporter activity"/>
    <property type="evidence" value="ECO:0007669"/>
    <property type="project" value="UniProtKB-EC"/>
</dbReference>
<feature type="transmembrane region" description="Helical" evidence="16">
    <location>
        <begin position="1062"/>
        <end position="1080"/>
    </location>
</feature>
<dbReference type="InterPro" id="IPR006539">
    <property type="entry name" value="P-type_ATPase_IV"/>
</dbReference>
<dbReference type="GO" id="GO:0000287">
    <property type="term" value="F:magnesium ion binding"/>
    <property type="evidence" value="ECO:0007669"/>
    <property type="project" value="UniProtKB-UniRule"/>
</dbReference>
<evidence type="ECO:0000259" key="20">
    <source>
        <dbReference type="Pfam" id="PF16212"/>
    </source>
</evidence>
<feature type="transmembrane region" description="Helical" evidence="16">
    <location>
        <begin position="342"/>
        <end position="361"/>
    </location>
</feature>
<feature type="binding site" evidence="14">
    <location>
        <position position="409"/>
    </location>
    <ligand>
        <name>ATP</name>
        <dbReference type="ChEBI" id="CHEBI:30616"/>
    </ligand>
</feature>
<evidence type="ECO:0000256" key="7">
    <source>
        <dbReference type="ARBA" id="ARBA00022840"/>
    </source>
</evidence>
<feature type="compositionally biased region" description="Polar residues" evidence="17">
    <location>
        <begin position="786"/>
        <end position="812"/>
    </location>
</feature>
<dbReference type="Proteomes" id="UP001149090">
    <property type="component" value="Unassembled WGS sequence"/>
</dbReference>
<feature type="binding site" evidence="14">
    <location>
        <position position="883"/>
    </location>
    <ligand>
        <name>ATP</name>
        <dbReference type="ChEBI" id="CHEBI:30616"/>
    </ligand>
</feature>
<feature type="binding site" evidence="14">
    <location>
        <position position="486"/>
    </location>
    <ligand>
        <name>ATP</name>
        <dbReference type="ChEBI" id="CHEBI:30616"/>
    </ligand>
</feature>
<feature type="binding site" evidence="14">
    <location>
        <position position="559"/>
    </location>
    <ligand>
        <name>ATP</name>
        <dbReference type="ChEBI" id="CHEBI:30616"/>
    </ligand>
</feature>
<feature type="compositionally biased region" description="Acidic residues" evidence="17">
    <location>
        <begin position="765"/>
        <end position="785"/>
    </location>
</feature>
<feature type="binding site" evidence="14">
    <location>
        <position position="617"/>
    </location>
    <ligand>
        <name>ATP</name>
        <dbReference type="ChEBI" id="CHEBI:30616"/>
    </ligand>
</feature>
<evidence type="ECO:0000256" key="14">
    <source>
        <dbReference type="PIRSR" id="PIRSR606539-2"/>
    </source>
</evidence>
<keyword evidence="8 15" id="KW-0460">Magnesium</keyword>
<dbReference type="SUPFAM" id="SSF81660">
    <property type="entry name" value="Metal cation-transporting ATPase, ATP-binding domain N"/>
    <property type="match status" value="1"/>
</dbReference>
<dbReference type="AlphaFoldDB" id="A0A9Q0LAD9"/>
<dbReference type="InterPro" id="IPR036412">
    <property type="entry name" value="HAD-like_sf"/>
</dbReference>
<feature type="binding site" evidence="15">
    <location>
        <position position="407"/>
    </location>
    <ligand>
        <name>Mg(2+)</name>
        <dbReference type="ChEBI" id="CHEBI:18420"/>
    </ligand>
</feature>
<comment type="cofactor">
    <cofactor evidence="15">
        <name>Mg(2+)</name>
        <dbReference type="ChEBI" id="CHEBI:18420"/>
    </cofactor>
</comment>
<dbReference type="InterPro" id="IPR023298">
    <property type="entry name" value="ATPase_P-typ_TM_dom_sf"/>
</dbReference>
<feature type="domain" description="P-type ATPase N-terminal" evidence="19">
    <location>
        <begin position="30"/>
        <end position="92"/>
    </location>
</feature>
<reference evidence="21" key="1">
    <citation type="submission" date="2022-10" db="EMBL/GenBank/DDBJ databases">
        <title>Novel sulphate-reducing endosymbionts in the free-living metamonad Anaeramoeba.</title>
        <authorList>
            <person name="Jerlstrom-Hultqvist J."/>
            <person name="Cepicka I."/>
            <person name="Gallot-Lavallee L."/>
            <person name="Salas-Leiva D."/>
            <person name="Curtis B.A."/>
            <person name="Zahonova K."/>
            <person name="Pipaliya S."/>
            <person name="Dacks J."/>
            <person name="Roger A.J."/>
        </authorList>
    </citation>
    <scope>NUCLEOTIDE SEQUENCE</scope>
    <source>
        <strain evidence="21">BMAN</strain>
    </source>
</reference>
<feature type="binding site" evidence="14">
    <location>
        <position position="860"/>
    </location>
    <ligand>
        <name>ATP</name>
        <dbReference type="ChEBI" id="CHEBI:30616"/>
    </ligand>
</feature>
<feature type="binding site" evidence="14">
    <location>
        <position position="697"/>
    </location>
    <ligand>
        <name>ATP</name>
        <dbReference type="ChEBI" id="CHEBI:30616"/>
    </ligand>
</feature>
<feature type="binding site" evidence="15">
    <location>
        <position position="409"/>
    </location>
    <ligand>
        <name>Mg(2+)</name>
        <dbReference type="ChEBI" id="CHEBI:18420"/>
    </ligand>
</feature>
<keyword evidence="22" id="KW-1185">Reference proteome</keyword>
<dbReference type="OMA" id="MDFTSER"/>
<feature type="binding site" evidence="14">
    <location>
        <position position="407"/>
    </location>
    <ligand>
        <name>ATP</name>
        <dbReference type="ChEBI" id="CHEBI:30616"/>
    </ligand>
</feature>
<feature type="binding site" evidence="14">
    <location>
        <position position="854"/>
    </location>
    <ligand>
        <name>ATP</name>
        <dbReference type="ChEBI" id="CHEBI:30616"/>
    </ligand>
</feature>
<comment type="catalytic activity">
    <reaction evidence="12 16">
        <text>ATP + H2O + phospholipidSide 1 = ADP + phosphate + phospholipidSide 2.</text>
        <dbReference type="EC" id="7.6.2.1"/>
    </reaction>
</comment>
<dbReference type="PROSITE" id="PS00154">
    <property type="entry name" value="ATPASE_E1_E2"/>
    <property type="match status" value="1"/>
</dbReference>